<accession>A0A9P6QG41</accession>
<evidence type="ECO:0000256" key="3">
    <source>
        <dbReference type="SAM" id="SignalP"/>
    </source>
</evidence>
<feature type="chain" id="PRO_5040134446" evidence="3">
    <location>
        <begin position="19"/>
        <end position="357"/>
    </location>
</feature>
<feature type="transmembrane region" description="Helical" evidence="2">
    <location>
        <begin position="99"/>
        <end position="122"/>
    </location>
</feature>
<evidence type="ECO:0000256" key="2">
    <source>
        <dbReference type="SAM" id="Phobius"/>
    </source>
</evidence>
<feature type="region of interest" description="Disordered" evidence="1">
    <location>
        <begin position="326"/>
        <end position="357"/>
    </location>
</feature>
<keyword evidence="5" id="KW-1185">Reference proteome</keyword>
<dbReference type="EMBL" id="JAAAJB010000093">
    <property type="protein sequence ID" value="KAG0266445.1"/>
    <property type="molecule type" value="Genomic_DNA"/>
</dbReference>
<feature type="signal peptide" evidence="3">
    <location>
        <begin position="1"/>
        <end position="18"/>
    </location>
</feature>
<evidence type="ECO:0000313" key="5">
    <source>
        <dbReference type="Proteomes" id="UP000807716"/>
    </source>
</evidence>
<dbReference type="OrthoDB" id="2422250at2759"/>
<organism evidence="4 5">
    <name type="scientific">Actinomortierella ambigua</name>
    <dbReference type="NCBI Taxonomy" id="1343610"/>
    <lineage>
        <taxon>Eukaryota</taxon>
        <taxon>Fungi</taxon>
        <taxon>Fungi incertae sedis</taxon>
        <taxon>Mucoromycota</taxon>
        <taxon>Mortierellomycotina</taxon>
        <taxon>Mortierellomycetes</taxon>
        <taxon>Mortierellales</taxon>
        <taxon>Mortierellaceae</taxon>
        <taxon>Actinomortierella</taxon>
    </lineage>
</organism>
<dbReference type="Proteomes" id="UP000807716">
    <property type="component" value="Unassembled WGS sequence"/>
</dbReference>
<comment type="caution">
    <text evidence="4">The sequence shown here is derived from an EMBL/GenBank/DDBJ whole genome shotgun (WGS) entry which is preliminary data.</text>
</comment>
<feature type="compositionally biased region" description="Low complexity" evidence="1">
    <location>
        <begin position="335"/>
        <end position="357"/>
    </location>
</feature>
<name>A0A9P6QG41_9FUNG</name>
<dbReference type="AlphaFoldDB" id="A0A9P6QG41"/>
<keyword evidence="3" id="KW-0732">Signal</keyword>
<reference evidence="4" key="1">
    <citation type="journal article" date="2020" name="Fungal Divers.">
        <title>Resolving the Mortierellaceae phylogeny through synthesis of multi-gene phylogenetics and phylogenomics.</title>
        <authorList>
            <person name="Vandepol N."/>
            <person name="Liber J."/>
            <person name="Desiro A."/>
            <person name="Na H."/>
            <person name="Kennedy M."/>
            <person name="Barry K."/>
            <person name="Grigoriev I.V."/>
            <person name="Miller A.N."/>
            <person name="O'Donnell K."/>
            <person name="Stajich J.E."/>
            <person name="Bonito G."/>
        </authorList>
    </citation>
    <scope>NUCLEOTIDE SEQUENCE</scope>
    <source>
        <strain evidence="4">BC1065</strain>
    </source>
</reference>
<proteinExistence type="predicted"/>
<protein>
    <submittedName>
        <fullName evidence="4">Uncharacterized protein</fullName>
    </submittedName>
</protein>
<sequence>MRILSVTACLVLVTVVAAQIADGSKDPLAAVDSSPGSQWVDSPSAGELSAISRQELSDSISELEFRAAILDMVVPIPDGVSKSEACDPNMTPLITALRVILHFLTFIPGLGHILLGPVVLLLKHTIAVLSDTVVAPVVRNLLVVLKPILYAILSMALSKETAAAIQEALVQIQKVVDCLSTTIKGASADVAVITFQQDICYDFADLYRNAVKTVVDNVASVPEGSSDEIKRSMAGIQATLDIMATSSIASNNADLLKVQPIFAADVLEQFRDAYVSLADKDDQKAFANTGLTLAIGASNALEACLRIAKDPEAAINDLNEDLDFDEVENKSSVVQNQAQGDSQDQQQQQQQQQPAKV</sequence>
<keyword evidence="2" id="KW-0472">Membrane</keyword>
<keyword evidence="2" id="KW-1133">Transmembrane helix</keyword>
<evidence type="ECO:0000256" key="1">
    <source>
        <dbReference type="SAM" id="MobiDB-lite"/>
    </source>
</evidence>
<gene>
    <name evidence="4" type="ORF">DFQ27_009747</name>
</gene>
<evidence type="ECO:0000313" key="4">
    <source>
        <dbReference type="EMBL" id="KAG0266445.1"/>
    </source>
</evidence>
<keyword evidence="2" id="KW-0812">Transmembrane</keyword>